<evidence type="ECO:0008006" key="5">
    <source>
        <dbReference type="Google" id="ProtNLM"/>
    </source>
</evidence>
<sequence length="207" mass="23767">MLKGSYYRMVRADKLEYISEFCDGQDVLHLGCVGNEQTVDSDQWLHSLIHEVSSTCLGVDIDERGIEEMKQQGYNAIVEDAQNLSINERFDVVVAGEIIEHLPNPGGLFESAKDHLCKNGLLIITTPNPFALIRFVTYFSPLHKFSVFEEHVSWFDRITLRQFASRYGFTEKEYHYPQADTLGVTQLLYKLGFEKAEDDFIGVYRLN</sequence>
<dbReference type="InterPro" id="IPR029063">
    <property type="entry name" value="SAM-dependent_MTases_sf"/>
</dbReference>
<evidence type="ECO:0000313" key="3">
    <source>
        <dbReference type="Proteomes" id="UP000215731"/>
    </source>
</evidence>
<dbReference type="CDD" id="cd02440">
    <property type="entry name" value="AdoMet_MTases"/>
    <property type="match status" value="1"/>
</dbReference>
<organism evidence="1 3">
    <name type="scientific">Halorubrum ezzemoulense</name>
    <name type="common">Halorubrum chaoviator</name>
    <dbReference type="NCBI Taxonomy" id="337243"/>
    <lineage>
        <taxon>Archaea</taxon>
        <taxon>Methanobacteriati</taxon>
        <taxon>Methanobacteriota</taxon>
        <taxon>Stenosarchaea group</taxon>
        <taxon>Halobacteria</taxon>
        <taxon>Halobacteriales</taxon>
        <taxon>Haloferacaceae</taxon>
        <taxon>Halorubrum</taxon>
    </lineage>
</organism>
<evidence type="ECO:0000313" key="1">
    <source>
        <dbReference type="EMBL" id="OYR60324.1"/>
    </source>
</evidence>
<dbReference type="Proteomes" id="UP000215731">
    <property type="component" value="Unassembled WGS sequence"/>
</dbReference>
<evidence type="ECO:0000313" key="4">
    <source>
        <dbReference type="Proteomes" id="UP000216758"/>
    </source>
</evidence>
<gene>
    <name evidence="2" type="ORF">DJ78_16785</name>
    <name evidence="1" type="ORF">DJ80_15805</name>
</gene>
<dbReference type="SUPFAM" id="SSF53335">
    <property type="entry name" value="S-adenosyl-L-methionine-dependent methyltransferases"/>
    <property type="match status" value="1"/>
</dbReference>
<dbReference type="Pfam" id="PF13489">
    <property type="entry name" value="Methyltransf_23"/>
    <property type="match status" value="1"/>
</dbReference>
<reference evidence="1" key="2">
    <citation type="submission" date="2017-05" db="EMBL/GenBank/DDBJ databases">
        <authorList>
            <person name="Song R."/>
            <person name="Chenine A.L."/>
            <person name="Ruprecht R.M."/>
        </authorList>
    </citation>
    <scope>NUCLEOTIDE SEQUENCE</scope>
    <source>
        <strain evidence="2">G37</strain>
        <strain evidence="1">Ga36</strain>
    </source>
</reference>
<dbReference type="Gene3D" id="3.40.50.150">
    <property type="entry name" value="Vaccinia Virus protein VP39"/>
    <property type="match status" value="1"/>
</dbReference>
<proteinExistence type="predicted"/>
<reference evidence="3 4" key="1">
    <citation type="journal article" date="2014" name="Front. Microbiol.">
        <title>Population and genomic analysis of the genus Halorubrum.</title>
        <authorList>
            <person name="Fullmer M.S."/>
            <person name="Soucy S.M."/>
            <person name="Swithers K.S."/>
            <person name="Makkay A.M."/>
            <person name="Wheeler R."/>
            <person name="Ventosa A."/>
            <person name="Gogarten J.P."/>
            <person name="Papke R.T."/>
        </authorList>
    </citation>
    <scope>NUCLEOTIDE SEQUENCE [LARGE SCALE GENOMIC DNA]</scope>
    <source>
        <strain evidence="2 4">G37</strain>
        <strain evidence="1 3">Ga36</strain>
    </source>
</reference>
<name>A0A256IUT8_HALEZ</name>
<dbReference type="EMBL" id="NHOZ01000147">
    <property type="protein sequence ID" value="OYR60324.1"/>
    <property type="molecule type" value="Genomic_DNA"/>
</dbReference>
<protein>
    <recommendedName>
        <fullName evidence="5">Methyltransferase domain-containing protein</fullName>
    </recommendedName>
</protein>
<dbReference type="Proteomes" id="UP000216758">
    <property type="component" value="Unassembled WGS sequence"/>
</dbReference>
<dbReference type="EMBL" id="NHPB01000115">
    <property type="protein sequence ID" value="OYR66962.1"/>
    <property type="molecule type" value="Genomic_DNA"/>
</dbReference>
<comment type="caution">
    <text evidence="1">The sequence shown here is derived from an EMBL/GenBank/DDBJ whole genome shotgun (WGS) entry which is preliminary data.</text>
</comment>
<accession>A0A256IUT8</accession>
<dbReference type="AlphaFoldDB" id="A0A256IUT8"/>
<evidence type="ECO:0000313" key="2">
    <source>
        <dbReference type="EMBL" id="OYR66962.1"/>
    </source>
</evidence>